<dbReference type="EnsemblBacteria" id="ABC21430">
    <property type="protein sequence ID" value="ABC21430"/>
    <property type="gene ID" value="Rru_A0626"/>
</dbReference>
<feature type="domain" description="PAS" evidence="1">
    <location>
        <begin position="151"/>
        <end position="210"/>
    </location>
</feature>
<dbReference type="InterPro" id="IPR035965">
    <property type="entry name" value="PAS-like_dom_sf"/>
</dbReference>
<dbReference type="eggNOG" id="COG2204">
    <property type="taxonomic scope" value="Bacteria"/>
</dbReference>
<dbReference type="KEGG" id="rru:Rru_A0626"/>
<dbReference type="CDD" id="cd00130">
    <property type="entry name" value="PAS"/>
    <property type="match status" value="1"/>
</dbReference>
<protein>
    <submittedName>
        <fullName evidence="2">Transcriptional regulator, Fis family / DNA-binding protein Fis</fullName>
    </submittedName>
</protein>
<dbReference type="EMBL" id="CP000230">
    <property type="protein sequence ID" value="ABC21430.1"/>
    <property type="molecule type" value="Genomic_DNA"/>
</dbReference>
<gene>
    <name evidence="2" type="ordered locus">Rru_A0626</name>
</gene>
<evidence type="ECO:0000259" key="1">
    <source>
        <dbReference type="PROSITE" id="PS50112"/>
    </source>
</evidence>
<dbReference type="SUPFAM" id="SSF46689">
    <property type="entry name" value="Homeodomain-like"/>
    <property type="match status" value="1"/>
</dbReference>
<dbReference type="NCBIfam" id="TIGR00229">
    <property type="entry name" value="sensory_box"/>
    <property type="match status" value="1"/>
</dbReference>
<dbReference type="AlphaFoldDB" id="Q2RWR5"/>
<dbReference type="RefSeq" id="WP_011388384.1">
    <property type="nucleotide sequence ID" value="NC_007643.1"/>
</dbReference>
<dbReference type="Gene3D" id="3.30.450.20">
    <property type="entry name" value="PAS domain"/>
    <property type="match status" value="2"/>
</dbReference>
<accession>Q2RWR5</accession>
<dbReference type="Pfam" id="PF02954">
    <property type="entry name" value="HTH_8"/>
    <property type="match status" value="1"/>
</dbReference>
<dbReference type="Proteomes" id="UP000001929">
    <property type="component" value="Chromosome"/>
</dbReference>
<dbReference type="Pfam" id="PF13188">
    <property type="entry name" value="PAS_8"/>
    <property type="match status" value="2"/>
</dbReference>
<keyword evidence="2" id="KW-0238">DNA-binding</keyword>
<evidence type="ECO:0000313" key="3">
    <source>
        <dbReference type="Proteomes" id="UP000001929"/>
    </source>
</evidence>
<dbReference type="PATRIC" id="fig|269796.9.peg.681"/>
<proteinExistence type="predicted"/>
<dbReference type="InterPro" id="IPR002197">
    <property type="entry name" value="HTH_Fis"/>
</dbReference>
<dbReference type="SUPFAM" id="SSF55785">
    <property type="entry name" value="PYP-like sensor domain (PAS domain)"/>
    <property type="match status" value="2"/>
</dbReference>
<name>Q2RWR5_RHORT</name>
<organism evidence="2 3">
    <name type="scientific">Rhodospirillum rubrum (strain ATCC 11170 / ATH 1.1.1 / DSM 467 / LMG 4362 / NCIMB 8255 / S1)</name>
    <dbReference type="NCBI Taxonomy" id="269796"/>
    <lineage>
        <taxon>Bacteria</taxon>
        <taxon>Pseudomonadati</taxon>
        <taxon>Pseudomonadota</taxon>
        <taxon>Alphaproteobacteria</taxon>
        <taxon>Rhodospirillales</taxon>
        <taxon>Rhodospirillaceae</taxon>
        <taxon>Rhodospirillum</taxon>
    </lineage>
</organism>
<dbReference type="SMART" id="SM00091">
    <property type="entry name" value="PAS"/>
    <property type="match status" value="3"/>
</dbReference>
<dbReference type="STRING" id="269796.Rru_A0626"/>
<dbReference type="HOGENOM" id="CLU_562490_0_0_5"/>
<dbReference type="Gene3D" id="1.20.5.430">
    <property type="match status" value="1"/>
</dbReference>
<dbReference type="PhylomeDB" id="Q2RWR5"/>
<dbReference type="Gene3D" id="1.10.10.60">
    <property type="entry name" value="Homeodomain-like"/>
    <property type="match status" value="1"/>
</dbReference>
<dbReference type="PROSITE" id="PS50112">
    <property type="entry name" value="PAS"/>
    <property type="match status" value="1"/>
</dbReference>
<keyword evidence="3" id="KW-1185">Reference proteome</keyword>
<reference evidence="2 3" key="1">
    <citation type="journal article" date="2011" name="Stand. Genomic Sci.">
        <title>Complete genome sequence of Rhodospirillum rubrum type strain (S1).</title>
        <authorList>
            <person name="Munk A.C."/>
            <person name="Copeland A."/>
            <person name="Lucas S."/>
            <person name="Lapidus A."/>
            <person name="Del Rio T.G."/>
            <person name="Barry K."/>
            <person name="Detter J.C."/>
            <person name="Hammon N."/>
            <person name="Israni S."/>
            <person name="Pitluck S."/>
            <person name="Brettin T."/>
            <person name="Bruce D."/>
            <person name="Han C."/>
            <person name="Tapia R."/>
            <person name="Gilna P."/>
            <person name="Schmutz J."/>
            <person name="Larimer F."/>
            <person name="Land M."/>
            <person name="Kyrpides N.C."/>
            <person name="Mavromatis K."/>
            <person name="Richardson P."/>
            <person name="Rohde M."/>
            <person name="Goker M."/>
            <person name="Klenk H.P."/>
            <person name="Zhang Y."/>
            <person name="Roberts G.P."/>
            <person name="Reslewic S."/>
            <person name="Schwartz D.C."/>
        </authorList>
    </citation>
    <scope>NUCLEOTIDE SEQUENCE [LARGE SCALE GENOMIC DNA]</scope>
    <source>
        <strain evidence="3">ATCC 11170 / ATH 1.1.1 / DSM 467 / LMG 4362 / NCIMB 8255 / S1</strain>
    </source>
</reference>
<dbReference type="InterPro" id="IPR009057">
    <property type="entry name" value="Homeodomain-like_sf"/>
</dbReference>
<dbReference type="GO" id="GO:0043565">
    <property type="term" value="F:sequence-specific DNA binding"/>
    <property type="evidence" value="ECO:0007669"/>
    <property type="project" value="InterPro"/>
</dbReference>
<dbReference type="InterPro" id="IPR011785">
    <property type="entry name" value="Tscrpt_reg_PpsR-CrtJ"/>
</dbReference>
<evidence type="ECO:0000313" key="2">
    <source>
        <dbReference type="EMBL" id="ABC21430.1"/>
    </source>
</evidence>
<dbReference type="PRINTS" id="PR01590">
    <property type="entry name" value="HTHFIS"/>
</dbReference>
<sequence>MKQLRDPEIVLEGLDPETAVTLVTTATDVTLVIDQEGVIRDIALGGDGSLPVRRKDWLGRPWAETVSAESRPKVEAMLRKPDAVDPTKWRQVMHLTETGVEFPVLYATVRPGGHGQIVALGRDMRSVATLQQRLINAQHSLERHYARLRHMETRYRLLFKLTTEAVLFIDGASRRVVEANPAALSLFGETARHIVGRAFPFGFSQPSTQEIETLLAGVRTIGTGDPVVATLAESSRAVLVSAALFRQERATQFLVRLTPQAGDRETNGVPPAKFMVLDAVEAMPDGFVVTDLDGRILTANASFLDLAQLATQEQARGQFLGRFLGRAGMEFNSLLVNLRDMDLVTLMNTTLQGEYGSVADVEISAVSAPLAEQPCLGFVIRDVSQRHDPDQKGGGDFTRSVDHLADLVGRVPLKDIIRDTNDIIERLCIQAALELTGDNRASAAEMLGLSRQSLYVKLRRHGIGDLDGDREE</sequence>
<dbReference type="InterPro" id="IPR000014">
    <property type="entry name" value="PAS"/>
</dbReference>
<dbReference type="NCBIfam" id="TIGR02040">
    <property type="entry name" value="PpsR-CrtJ"/>
    <property type="match status" value="1"/>
</dbReference>